<keyword evidence="3" id="KW-0812">Transmembrane</keyword>
<evidence type="ECO:0000256" key="2">
    <source>
        <dbReference type="PROSITE-ProRule" id="PRU01091"/>
    </source>
</evidence>
<dbReference type="InterPro" id="IPR036388">
    <property type="entry name" value="WH-like_DNA-bd_sf"/>
</dbReference>
<dbReference type="GO" id="GO:0000160">
    <property type="term" value="P:phosphorelay signal transduction system"/>
    <property type="evidence" value="ECO:0007669"/>
    <property type="project" value="InterPro"/>
</dbReference>
<evidence type="ECO:0000256" key="3">
    <source>
        <dbReference type="SAM" id="Phobius"/>
    </source>
</evidence>
<keyword evidence="3" id="KW-1133">Transmembrane helix</keyword>
<sequence>MKTVSSHNVILDVLRNAMIIDGESNPLSKNECFLIKYLYERQGTSISRDELTQHCWPGRVVSATSLPVAIKHIRDVLKKIKNEEIIKTHKGEGYSFLPGIIEIKIIDSSPGDKTMNTKHTVKTGHHKLQIRNFLTAITIGTSVFFWGAFSFVIYTRYTNNIKHWHTNSGSLIISTSETMSELIDAVHEGDSIFIDDMESTLICDKQTCNFIK</sequence>
<evidence type="ECO:0000259" key="4">
    <source>
        <dbReference type="PROSITE" id="PS51755"/>
    </source>
</evidence>
<dbReference type="AlphaFoldDB" id="A0A612GMI1"/>
<organism evidence="5">
    <name type="scientific">Salmonella enterica I</name>
    <dbReference type="NCBI Taxonomy" id="59201"/>
    <lineage>
        <taxon>Bacteria</taxon>
        <taxon>Pseudomonadati</taxon>
        <taxon>Pseudomonadota</taxon>
        <taxon>Gammaproteobacteria</taxon>
        <taxon>Enterobacterales</taxon>
        <taxon>Enterobacteriaceae</taxon>
        <taxon>Salmonella</taxon>
    </lineage>
</organism>
<dbReference type="Pfam" id="PF00486">
    <property type="entry name" value="Trans_reg_C"/>
    <property type="match status" value="1"/>
</dbReference>
<reference evidence="5" key="1">
    <citation type="submission" date="2019-09" db="EMBL/GenBank/DDBJ databases">
        <authorList>
            <consortium name="GenomeTrakr network: Whole genome sequencing for foodborne pathogen traceback"/>
        </authorList>
    </citation>
    <scope>NUCLEOTIDE SEQUENCE</scope>
    <source>
        <strain evidence="5">AUSMDU00020854</strain>
    </source>
</reference>
<accession>A0A612GMI1</accession>
<evidence type="ECO:0000313" key="5">
    <source>
        <dbReference type="EMBL" id="ECW0082830.1"/>
    </source>
</evidence>
<dbReference type="InterPro" id="IPR001867">
    <property type="entry name" value="OmpR/PhoB-type_DNA-bd"/>
</dbReference>
<dbReference type="SMART" id="SM00862">
    <property type="entry name" value="Trans_reg_C"/>
    <property type="match status" value="1"/>
</dbReference>
<dbReference type="SUPFAM" id="SSF46894">
    <property type="entry name" value="C-terminal effector domain of the bipartite response regulators"/>
    <property type="match status" value="1"/>
</dbReference>
<keyword evidence="1 2" id="KW-0238">DNA-binding</keyword>
<feature type="DNA-binding region" description="OmpR/PhoB-type" evidence="2">
    <location>
        <begin position="1"/>
        <end position="98"/>
    </location>
</feature>
<gene>
    <name evidence="5" type="ORF">F3Q64_19435</name>
</gene>
<protein>
    <recommendedName>
        <fullName evidence="4">OmpR/PhoB-type domain-containing protein</fullName>
    </recommendedName>
</protein>
<keyword evidence="3" id="KW-0472">Membrane</keyword>
<comment type="caution">
    <text evidence="5">The sequence shown here is derived from an EMBL/GenBank/DDBJ whole genome shotgun (WGS) entry which is preliminary data.</text>
</comment>
<dbReference type="GO" id="GO:0003677">
    <property type="term" value="F:DNA binding"/>
    <property type="evidence" value="ECO:0007669"/>
    <property type="project" value="UniProtKB-UniRule"/>
</dbReference>
<dbReference type="CDD" id="cd00383">
    <property type="entry name" value="trans_reg_C"/>
    <property type="match status" value="1"/>
</dbReference>
<dbReference type="PROSITE" id="PS51755">
    <property type="entry name" value="OMPR_PHOB"/>
    <property type="match status" value="1"/>
</dbReference>
<dbReference type="Gene3D" id="1.10.10.10">
    <property type="entry name" value="Winged helix-like DNA-binding domain superfamily/Winged helix DNA-binding domain"/>
    <property type="match status" value="1"/>
</dbReference>
<feature type="transmembrane region" description="Helical" evidence="3">
    <location>
        <begin position="133"/>
        <end position="154"/>
    </location>
</feature>
<dbReference type="InterPro" id="IPR016032">
    <property type="entry name" value="Sig_transdc_resp-reg_C-effctor"/>
</dbReference>
<dbReference type="EMBL" id="AAKVBC010000025">
    <property type="protein sequence ID" value="ECW0082830.1"/>
    <property type="molecule type" value="Genomic_DNA"/>
</dbReference>
<feature type="domain" description="OmpR/PhoB-type" evidence="4">
    <location>
        <begin position="1"/>
        <end position="98"/>
    </location>
</feature>
<dbReference type="GO" id="GO:0006355">
    <property type="term" value="P:regulation of DNA-templated transcription"/>
    <property type="evidence" value="ECO:0007669"/>
    <property type="project" value="InterPro"/>
</dbReference>
<name>A0A612GMI1_SALET</name>
<proteinExistence type="predicted"/>
<evidence type="ECO:0000256" key="1">
    <source>
        <dbReference type="ARBA" id="ARBA00023125"/>
    </source>
</evidence>